<feature type="signal peptide" evidence="1">
    <location>
        <begin position="1"/>
        <end position="22"/>
    </location>
</feature>
<name>A0A9C7FK49_9BURK</name>
<keyword evidence="1" id="KW-0732">Signal</keyword>
<dbReference type="InterPro" id="IPR013784">
    <property type="entry name" value="Carb-bd-like_fold"/>
</dbReference>
<gene>
    <name evidence="2" type="ORF">PKF023_15060</name>
</gene>
<dbReference type="GO" id="GO:0030246">
    <property type="term" value="F:carbohydrate binding"/>
    <property type="evidence" value="ECO:0007669"/>
    <property type="project" value="InterPro"/>
</dbReference>
<sequence length="137" mass="15007">MKTLLKIILSTHLVLMSTLSLAQIPETQYSQGISYITGGVGEDETVAILAEAKQWPLLLEMSQIENGRGVWIFGATIKIMSAAKKQIVFDAQADGPYMLVNLVPGDYLIDAVYGGVTQKRSVSIKADSTQKISLFWK</sequence>
<dbReference type="EMBL" id="AP026973">
    <property type="protein sequence ID" value="BDT77703.1"/>
    <property type="molecule type" value="Genomic_DNA"/>
</dbReference>
<evidence type="ECO:0000256" key="1">
    <source>
        <dbReference type="SAM" id="SignalP"/>
    </source>
</evidence>
<protein>
    <recommendedName>
        <fullName evidence="3">Carboxypeptidase regulatory-like domain-containing protein</fullName>
    </recommendedName>
</protein>
<dbReference type="RefSeq" id="WP_281742141.1">
    <property type="nucleotide sequence ID" value="NZ_AP026973.1"/>
</dbReference>
<accession>A0A9C7FK49</accession>
<dbReference type="AlphaFoldDB" id="A0A9C7FK49"/>
<reference evidence="2" key="1">
    <citation type="submission" date="2022-11" db="EMBL/GenBank/DDBJ databases">
        <title>Complete Genome Sequences of three Polynucleobacter sp. Subcluster PnecC Strains KF022, KF023, and KF032 Isolated from a Shallow Eutrophic Lake in Japan.</title>
        <authorList>
            <person name="Ogata Y."/>
            <person name="Watanabe K."/>
            <person name="Takemine S."/>
            <person name="Shindo C."/>
            <person name="Kurokawa R."/>
            <person name="Suda W."/>
        </authorList>
    </citation>
    <scope>NUCLEOTIDE SEQUENCE</scope>
    <source>
        <strain evidence="2">KF023</strain>
    </source>
</reference>
<organism evidence="2">
    <name type="scientific">Polynucleobacter yangtzensis</name>
    <dbReference type="NCBI Taxonomy" id="1743159"/>
    <lineage>
        <taxon>Bacteria</taxon>
        <taxon>Pseudomonadati</taxon>
        <taxon>Pseudomonadota</taxon>
        <taxon>Betaproteobacteria</taxon>
        <taxon>Burkholderiales</taxon>
        <taxon>Burkholderiaceae</taxon>
        <taxon>Polynucleobacter</taxon>
    </lineage>
</organism>
<dbReference type="SUPFAM" id="SSF49452">
    <property type="entry name" value="Starch-binding domain-like"/>
    <property type="match status" value="1"/>
</dbReference>
<dbReference type="Proteomes" id="UP001211097">
    <property type="component" value="Chromosome"/>
</dbReference>
<proteinExistence type="predicted"/>
<dbReference type="KEGG" id="pyt:PKF023_15060"/>
<evidence type="ECO:0008006" key="3">
    <source>
        <dbReference type="Google" id="ProtNLM"/>
    </source>
</evidence>
<evidence type="ECO:0000313" key="2">
    <source>
        <dbReference type="EMBL" id="BDT77703.1"/>
    </source>
</evidence>
<feature type="chain" id="PRO_5039095919" description="Carboxypeptidase regulatory-like domain-containing protein" evidence="1">
    <location>
        <begin position="23"/>
        <end position="137"/>
    </location>
</feature>